<accession>B0WE84</accession>
<dbReference type="EnsemblMetazoa" id="CPIJ005263-RA">
    <property type="protein sequence ID" value="CPIJ005263-PA"/>
    <property type="gene ID" value="CPIJ005263"/>
</dbReference>
<dbReference type="Proteomes" id="UP000002320">
    <property type="component" value="Unassembled WGS sequence"/>
</dbReference>
<dbReference type="KEGG" id="cqu:CpipJ_CPIJ005263"/>
<dbReference type="HOGENOM" id="CLU_2457003_0_0_1"/>
<organism>
    <name type="scientific">Culex quinquefasciatus</name>
    <name type="common">Southern house mosquito</name>
    <name type="synonym">Culex pungens</name>
    <dbReference type="NCBI Taxonomy" id="7176"/>
    <lineage>
        <taxon>Eukaryota</taxon>
        <taxon>Metazoa</taxon>
        <taxon>Ecdysozoa</taxon>
        <taxon>Arthropoda</taxon>
        <taxon>Hexapoda</taxon>
        <taxon>Insecta</taxon>
        <taxon>Pterygota</taxon>
        <taxon>Neoptera</taxon>
        <taxon>Endopterygota</taxon>
        <taxon>Diptera</taxon>
        <taxon>Nematocera</taxon>
        <taxon>Culicoidea</taxon>
        <taxon>Culicidae</taxon>
        <taxon>Culicinae</taxon>
        <taxon>Culicini</taxon>
        <taxon>Culex</taxon>
        <taxon>Culex</taxon>
    </lineage>
</organism>
<dbReference type="VEuPathDB" id="VectorBase:CPIJ005263"/>
<reference evidence="1" key="1">
    <citation type="submission" date="2007-03" db="EMBL/GenBank/DDBJ databases">
        <title>Annotation of Culex pipiens quinquefasciatus.</title>
        <authorList>
            <consortium name="The Broad Institute Genome Sequencing Platform"/>
            <person name="Atkinson P.W."/>
            <person name="Hemingway J."/>
            <person name="Christensen B.M."/>
            <person name="Higgs S."/>
            <person name="Kodira C."/>
            <person name="Hannick L."/>
            <person name="Megy K."/>
            <person name="O'Leary S."/>
            <person name="Pearson M."/>
            <person name="Haas B.J."/>
            <person name="Mauceli E."/>
            <person name="Wortman J.R."/>
            <person name="Lee N.H."/>
            <person name="Guigo R."/>
            <person name="Stanke M."/>
            <person name="Alvarado L."/>
            <person name="Amedeo P."/>
            <person name="Antoine C.H."/>
            <person name="Arensburger P."/>
            <person name="Bidwell S.L."/>
            <person name="Crawford M."/>
            <person name="Camaro F."/>
            <person name="Devon K."/>
            <person name="Engels R."/>
            <person name="Hammond M."/>
            <person name="Howarth C."/>
            <person name="Koehrsen M."/>
            <person name="Lawson D."/>
            <person name="Montgomery P."/>
            <person name="Nene V."/>
            <person name="Nusbaum C."/>
            <person name="Puiu D."/>
            <person name="Romero-Severson J."/>
            <person name="Severson D.W."/>
            <person name="Shumway M."/>
            <person name="Sisk P."/>
            <person name="Stolte C."/>
            <person name="Zeng Q."/>
            <person name="Eisenstadt E."/>
            <person name="Fraser-Liggett C."/>
            <person name="Strausberg R."/>
            <person name="Galagan J."/>
            <person name="Birren B."/>
            <person name="Collins F.H."/>
        </authorList>
    </citation>
    <scope>NUCLEOTIDE SEQUENCE [LARGE SCALE GENOMIC DNA]</scope>
    <source>
        <strain evidence="1">JHB</strain>
    </source>
</reference>
<reference evidence="2" key="2">
    <citation type="submission" date="2020-05" db="UniProtKB">
        <authorList>
            <consortium name="EnsemblMetazoa"/>
        </authorList>
    </citation>
    <scope>IDENTIFICATION</scope>
    <source>
        <strain evidence="2">JHB</strain>
    </source>
</reference>
<dbReference type="InParanoid" id="B0WE84"/>
<evidence type="ECO:0000313" key="1">
    <source>
        <dbReference type="EMBL" id="EDS45378.1"/>
    </source>
</evidence>
<dbReference type="OrthoDB" id="28455at2759"/>
<dbReference type="EMBL" id="DS231906">
    <property type="protein sequence ID" value="EDS45378.1"/>
    <property type="molecule type" value="Genomic_DNA"/>
</dbReference>
<keyword evidence="3" id="KW-1185">Reference proteome</keyword>
<name>B0WE84_CULQU</name>
<dbReference type="STRING" id="7176.B0WE84"/>
<protein>
    <submittedName>
        <fullName evidence="1">Ribosome biogenesis regulatory protein</fullName>
    </submittedName>
</protein>
<dbReference type="VEuPathDB" id="VectorBase:CQUJHB003315"/>
<sequence>MRNIARAKVIQAPRAGFQGPDAASATELLTAANVANASMASVGKFQVKPTNKKQDRGIGVAAKQHATMKVATPVGEKKAFEAKVQKGTV</sequence>
<proteinExistence type="predicted"/>
<evidence type="ECO:0000313" key="3">
    <source>
        <dbReference type="Proteomes" id="UP000002320"/>
    </source>
</evidence>
<evidence type="ECO:0000313" key="2">
    <source>
        <dbReference type="EnsemblMetazoa" id="CPIJ005263-PA"/>
    </source>
</evidence>
<gene>
    <name evidence="2" type="primary">6037061</name>
    <name evidence="1" type="ORF">CpipJ_CPIJ005263</name>
</gene>
<dbReference type="AlphaFoldDB" id="B0WE84"/>